<dbReference type="Proteomes" id="UP000028607">
    <property type="component" value="Unassembled WGS sequence"/>
</dbReference>
<dbReference type="InterPro" id="IPR036291">
    <property type="entry name" value="NAD(P)-bd_dom_sf"/>
</dbReference>
<reference evidence="2" key="1">
    <citation type="submission" date="2013-04" db="EMBL/GenBank/DDBJ databases">
        <title>Thioclava sp. 13D2W-2 Genome Sequencing.</title>
        <authorList>
            <person name="Lai Q."/>
            <person name="Li G."/>
            <person name="Shao Z."/>
        </authorList>
    </citation>
    <scope>NUCLEOTIDE SEQUENCE [LARGE SCALE GENOMIC DNA]</scope>
    <source>
        <strain evidence="2">13D2W-2</strain>
    </source>
</reference>
<dbReference type="SUPFAM" id="SSF51735">
    <property type="entry name" value="NAD(P)-binding Rossmann-fold domains"/>
    <property type="match status" value="1"/>
</dbReference>
<dbReference type="STRING" id="1317124.DW2_00135"/>
<dbReference type="eggNOG" id="COG1028">
    <property type="taxonomic scope" value="Bacteria"/>
</dbReference>
<gene>
    <name evidence="1" type="ORF">DW2_00135</name>
</gene>
<dbReference type="Gene3D" id="3.40.50.720">
    <property type="entry name" value="NAD(P)-binding Rossmann-like Domain"/>
    <property type="match status" value="1"/>
</dbReference>
<reference evidence="1 2" key="2">
    <citation type="journal article" date="2015" name="Antonie Van Leeuwenhoek">
        <title>Thioclava indica sp. nov., isolated from surface seawater of the Indian Ocean.</title>
        <authorList>
            <person name="Liu Y."/>
            <person name="Lai Q."/>
            <person name="Du J."/>
            <person name="Xu H."/>
            <person name="Jiang L."/>
            <person name="Shao Z."/>
        </authorList>
    </citation>
    <scope>NUCLEOTIDE SEQUENCE [LARGE SCALE GENOMIC DNA]</scope>
    <source>
        <strain evidence="1 2">13D2W-2</strain>
    </source>
</reference>
<evidence type="ECO:0000313" key="2">
    <source>
        <dbReference type="Proteomes" id="UP000028607"/>
    </source>
</evidence>
<name>A0A085U0M2_9RHOB</name>
<dbReference type="AlphaFoldDB" id="A0A085U0M2"/>
<organism evidence="1 2">
    <name type="scientific">Thioclava atlantica</name>
    <dbReference type="NCBI Taxonomy" id="1317124"/>
    <lineage>
        <taxon>Bacteria</taxon>
        <taxon>Pseudomonadati</taxon>
        <taxon>Pseudomonadota</taxon>
        <taxon>Alphaproteobacteria</taxon>
        <taxon>Rhodobacterales</taxon>
        <taxon>Paracoccaceae</taxon>
        <taxon>Thioclava</taxon>
    </lineage>
</organism>
<dbReference type="EMBL" id="AQRC01000001">
    <property type="protein sequence ID" value="KFE36519.1"/>
    <property type="molecule type" value="Genomic_DNA"/>
</dbReference>
<evidence type="ECO:0000313" key="1">
    <source>
        <dbReference type="EMBL" id="KFE36519.1"/>
    </source>
</evidence>
<dbReference type="InterPro" id="IPR002347">
    <property type="entry name" value="SDR_fam"/>
</dbReference>
<keyword evidence="2" id="KW-1185">Reference proteome</keyword>
<dbReference type="Pfam" id="PF00106">
    <property type="entry name" value="adh_short"/>
    <property type="match status" value="1"/>
</dbReference>
<accession>A0A085U0M2</accession>
<sequence length="71" mass="7538">MIAQKLGGLNALVSSVNIAGPTGAVDEISPEDWRRCLDFGLTGQFQCSRQVVVPMLRAGGCARVYCARVAL</sequence>
<protein>
    <submittedName>
        <fullName evidence="1">3-ketoacyl-ACP reductase</fullName>
    </submittedName>
</protein>
<comment type="caution">
    <text evidence="1">The sequence shown here is derived from an EMBL/GenBank/DDBJ whole genome shotgun (WGS) entry which is preliminary data.</text>
</comment>
<proteinExistence type="predicted"/>
<dbReference type="PATRIC" id="fig|1317124.6.peg.23"/>